<organism evidence="2 3">
    <name type="scientific">Clonostachys rhizophaga</name>
    <dbReference type="NCBI Taxonomy" id="160324"/>
    <lineage>
        <taxon>Eukaryota</taxon>
        <taxon>Fungi</taxon>
        <taxon>Dikarya</taxon>
        <taxon>Ascomycota</taxon>
        <taxon>Pezizomycotina</taxon>
        <taxon>Sordariomycetes</taxon>
        <taxon>Hypocreomycetidae</taxon>
        <taxon>Hypocreales</taxon>
        <taxon>Bionectriaceae</taxon>
        <taxon>Clonostachys</taxon>
    </lineage>
</organism>
<name>A0A9N9YPM6_9HYPO</name>
<evidence type="ECO:0000313" key="2">
    <source>
        <dbReference type="EMBL" id="CAH0024459.1"/>
    </source>
</evidence>
<proteinExistence type="predicted"/>
<evidence type="ECO:0000256" key="1">
    <source>
        <dbReference type="SAM" id="MobiDB-lite"/>
    </source>
</evidence>
<accession>A0A9N9YPM6</accession>
<comment type="caution">
    <text evidence="2">The sequence shown here is derived from an EMBL/GenBank/DDBJ whole genome shotgun (WGS) entry which is preliminary data.</text>
</comment>
<feature type="region of interest" description="Disordered" evidence="1">
    <location>
        <begin position="173"/>
        <end position="204"/>
    </location>
</feature>
<dbReference type="AlphaFoldDB" id="A0A9N9YPM6"/>
<protein>
    <submittedName>
        <fullName evidence="2">Uncharacterized protein</fullName>
    </submittedName>
</protein>
<feature type="compositionally biased region" description="Basic and acidic residues" evidence="1">
    <location>
        <begin position="187"/>
        <end position="196"/>
    </location>
</feature>
<reference evidence="2" key="1">
    <citation type="submission" date="2021-10" db="EMBL/GenBank/DDBJ databases">
        <authorList>
            <person name="Piombo E."/>
        </authorList>
    </citation>
    <scope>NUCLEOTIDE SEQUENCE</scope>
</reference>
<dbReference type="OrthoDB" id="3559235at2759"/>
<sequence>MAEKISRDMSTQIDSTLATLDNINREPMLQVDKIKQPMENIVLIEKELQAALDEREEDAKRHKIQQFGKSLISGDERDKQVNDILNRLAHARGELHVCITTIHIGLTGNLESGFRVARGDLQRINDTIQELCRQQLVLAERLEPREQNLTQHDATRQSLLDSEDVLVRGLADENSADGTHTAGSNRLEWHKNKTGDEPDMMVGNSGYEPEAQKNLGPVMANMGDNTFGNRLRLHIGHIKNSQDFFTRR</sequence>
<gene>
    <name evidence="2" type="ORF">CRHIZ90672A_00014975</name>
</gene>
<dbReference type="Proteomes" id="UP000696573">
    <property type="component" value="Unassembled WGS sequence"/>
</dbReference>
<evidence type="ECO:0000313" key="3">
    <source>
        <dbReference type="Proteomes" id="UP000696573"/>
    </source>
</evidence>
<dbReference type="EMBL" id="CABFNQ020000696">
    <property type="protein sequence ID" value="CAH0024459.1"/>
    <property type="molecule type" value="Genomic_DNA"/>
</dbReference>
<keyword evidence="3" id="KW-1185">Reference proteome</keyword>